<feature type="region of interest" description="Disordered" evidence="1">
    <location>
        <begin position="220"/>
        <end position="240"/>
    </location>
</feature>
<reference evidence="4" key="1">
    <citation type="submission" date="2012-12" db="EMBL/GenBank/DDBJ databases">
        <authorList>
            <person name="Hellsten U."/>
            <person name="Grimwood J."/>
            <person name="Chapman J.A."/>
            <person name="Shapiro H."/>
            <person name="Aerts A."/>
            <person name="Otillar R.P."/>
            <person name="Terry A.Y."/>
            <person name="Boore J.L."/>
            <person name="Simakov O."/>
            <person name="Marletaz F."/>
            <person name="Cho S.-J."/>
            <person name="Edsinger-Gonzales E."/>
            <person name="Havlak P."/>
            <person name="Kuo D.-H."/>
            <person name="Larsson T."/>
            <person name="Lv J."/>
            <person name="Arendt D."/>
            <person name="Savage R."/>
            <person name="Osoegawa K."/>
            <person name="de Jong P."/>
            <person name="Lindberg D.R."/>
            <person name="Seaver E.C."/>
            <person name="Weisblat D.A."/>
            <person name="Putnam N.H."/>
            <person name="Grigoriev I.V."/>
            <person name="Rokhsar D.S."/>
        </authorList>
    </citation>
    <scope>NUCLEOTIDE SEQUENCE</scope>
    <source>
        <strain evidence="4">I ESC-2004</strain>
    </source>
</reference>
<feature type="region of interest" description="Disordered" evidence="1">
    <location>
        <begin position="1"/>
        <end position="36"/>
    </location>
</feature>
<evidence type="ECO:0000313" key="4">
    <source>
        <dbReference type="Proteomes" id="UP000014760"/>
    </source>
</evidence>
<feature type="compositionally biased region" description="Acidic residues" evidence="1">
    <location>
        <begin position="227"/>
        <end position="236"/>
    </location>
</feature>
<accession>R7VCH0</accession>
<keyword evidence="4" id="KW-1185">Reference proteome</keyword>
<name>R7VCH0_CAPTE</name>
<dbReference type="EMBL" id="AMQN01017424">
    <property type="status" value="NOT_ANNOTATED_CDS"/>
    <property type="molecule type" value="Genomic_DNA"/>
</dbReference>
<evidence type="ECO:0000313" key="3">
    <source>
        <dbReference type="EnsemblMetazoa" id="CapteP194092"/>
    </source>
</evidence>
<dbReference type="HOGENOM" id="CLU_254243_0_0_1"/>
<proteinExistence type="predicted"/>
<feature type="region of interest" description="Disordered" evidence="1">
    <location>
        <begin position="923"/>
        <end position="945"/>
    </location>
</feature>
<dbReference type="EMBL" id="KB293105">
    <property type="protein sequence ID" value="ELU16538.1"/>
    <property type="molecule type" value="Genomic_DNA"/>
</dbReference>
<sequence length="1402" mass="156941">MVLEDVTNTAQPRGRNHQQQQQRVAGGGGATHQPAPTSRMVGAIMAFSFWKTTFRPTQAMEARMTEWAAEANADMEFALIPGVGGYSDRFVLCLKKAGPGQITLSRGCETVRARIGTTALPTRLTFGRPFLERLLSKVVQHESRVPEPVWTKGGAFTAAAMRRILSVNSRLLDRENQFEDLVEAGDMTLLDIPTVNHAREIVAVNAKATPMMGGRASELGRAREVAGEYEDEDGSGLDDRRDSARRALAAAVQPSTVHANPQEALWSVHPGARNALWSGLPASYRQAVERLLDDDQYDELATFATQPNTVVLVEPFMDLFQYLGDAREQRKSFFKALRNFSTAIVEVKLKAIIDEARYEQWVIGNPVSREEVDPARLKGRGTTYLAPPLEMLSFIFKACPNKDYLLPGLVGIERVFKGEARGASLSAPALFPATDATPTPPDAPRPRFNHVDGARIHNFAVFKKGEVFVPLDRPVRCNSAFEDLAVDMISCKIPPDLSYATREQIWFEWRVRIGQRIAWASRKTNMRPVRRYNMEDMLTDLTSPDDADGINPVYQWVWVEPGIDEDFFNGNWYVDVQGVFDNVRADGDDINEMVVALYISEHLQLLLGWPNRTMVIRHGQPLPPTNRPIYLRQSVNIMCEGVEESSFQGTMKKPYLDSCRLIHRHPSNTFYTLGGTVPPRAFRKPYRYVGHINGELRELKMWVEDDYGEKHAFAAGGQMCAHLMWRITRKGCEEGSGAVEHDNPDPLEGVVVLNLDGDEGIWNMGGIVDWSGWSRIGMRERTSAPASYEVALLSVCQSFERYPRAAITGIGVGMPDFLADYMGVPNNLHVAPWGETPDGPRRLSEDSLLEAAVPRYKRIAPVAVAHTRVVLSPVPTEPDKFDYENYKTGKAKIVLHLSRGTWYCLLNCMTFSSKIINYNGSYENSGPEGGRGVTAGDVDEEEDEETPILPVAKMRRMLPPADNSKTVECSYDVLAVDGDGDWRKVTPGERGKPMTISFTDVTDIAAVANDINLAITSHVERIAYPPYPNPTTTTPKETLQYTAREATLQLEPVLNRCKDTATFFYYITEHGRLRNDSGTYLRLHDNGRLNFYTEHRIGFFVYGNDPASRKRMMRVFGQDENTISFDTGCTGNWQSPFVASEEKPEHGTPIDPYNLSAPYTWWGPSAASWVSADGNLGDFLNEDGKEFVHIEYKMGSMKRPLKADVLYEDIFNSPSADHALDLILHRSIQHRIDERGYVHLNNKRDTTCNITFTGMPCDVIPNLLGLYPYPPYGYWHTNEGKHRVELRAVVDGVHHDTWMRMLVRSSFTPRKTVNLSHLVHAVAKSDPERIEFRKKDNGVVQHAHGFSMAFPEDSPFYPFAKVTVGEVGGDGAFVPPKGWGDVIVILVGWAICCQGWCAEGVV</sequence>
<reference evidence="3" key="3">
    <citation type="submission" date="2015-06" db="UniProtKB">
        <authorList>
            <consortium name="EnsemblMetazoa"/>
        </authorList>
    </citation>
    <scope>IDENTIFICATION</scope>
</reference>
<dbReference type="EMBL" id="AMQN01017425">
    <property type="status" value="NOT_ANNOTATED_CDS"/>
    <property type="molecule type" value="Genomic_DNA"/>
</dbReference>
<dbReference type="Proteomes" id="UP000014760">
    <property type="component" value="Unassembled WGS sequence"/>
</dbReference>
<organism evidence="2">
    <name type="scientific">Capitella teleta</name>
    <name type="common">Polychaete worm</name>
    <dbReference type="NCBI Taxonomy" id="283909"/>
    <lineage>
        <taxon>Eukaryota</taxon>
        <taxon>Metazoa</taxon>
        <taxon>Spiralia</taxon>
        <taxon>Lophotrochozoa</taxon>
        <taxon>Annelida</taxon>
        <taxon>Polychaeta</taxon>
        <taxon>Sedentaria</taxon>
        <taxon>Scolecida</taxon>
        <taxon>Capitellidae</taxon>
        <taxon>Capitella</taxon>
    </lineage>
</organism>
<reference evidence="2 4" key="2">
    <citation type="journal article" date="2013" name="Nature">
        <title>Insights into bilaterian evolution from three spiralian genomes.</title>
        <authorList>
            <person name="Simakov O."/>
            <person name="Marletaz F."/>
            <person name="Cho S.J."/>
            <person name="Edsinger-Gonzales E."/>
            <person name="Havlak P."/>
            <person name="Hellsten U."/>
            <person name="Kuo D.H."/>
            <person name="Larsson T."/>
            <person name="Lv J."/>
            <person name="Arendt D."/>
            <person name="Savage R."/>
            <person name="Osoegawa K."/>
            <person name="de Jong P."/>
            <person name="Grimwood J."/>
            <person name="Chapman J.A."/>
            <person name="Shapiro H."/>
            <person name="Aerts A."/>
            <person name="Otillar R.P."/>
            <person name="Terry A.Y."/>
            <person name="Boore J.L."/>
            <person name="Grigoriev I.V."/>
            <person name="Lindberg D.R."/>
            <person name="Seaver E.C."/>
            <person name="Weisblat D.A."/>
            <person name="Putnam N.H."/>
            <person name="Rokhsar D.S."/>
        </authorList>
    </citation>
    <scope>NUCLEOTIDE SEQUENCE</scope>
    <source>
        <strain evidence="2 4">I ESC-2004</strain>
    </source>
</reference>
<evidence type="ECO:0000313" key="2">
    <source>
        <dbReference type="EMBL" id="ELU16538.1"/>
    </source>
</evidence>
<protein>
    <submittedName>
        <fullName evidence="2 3">Uncharacterized protein</fullName>
    </submittedName>
</protein>
<dbReference type="EnsemblMetazoa" id="CapteT194092">
    <property type="protein sequence ID" value="CapteP194092"/>
    <property type="gene ID" value="CapteG194092"/>
</dbReference>
<gene>
    <name evidence="2" type="ORF">CAPTEDRAFT_194092</name>
</gene>
<evidence type="ECO:0000256" key="1">
    <source>
        <dbReference type="SAM" id="MobiDB-lite"/>
    </source>
</evidence>
<dbReference type="EMBL" id="AMQN01017426">
    <property type="status" value="NOT_ANNOTATED_CDS"/>
    <property type="molecule type" value="Genomic_DNA"/>
</dbReference>
<feature type="compositionally biased region" description="Low complexity" evidence="1">
    <location>
        <begin position="10"/>
        <end position="24"/>
    </location>
</feature>